<keyword evidence="2" id="KW-1185">Reference proteome</keyword>
<protein>
    <submittedName>
        <fullName evidence="1">Uncharacterized protein</fullName>
    </submittedName>
</protein>
<organism evidence="1 2">
    <name type="scientific">Paracidovorax wautersii</name>
    <dbReference type="NCBI Taxonomy" id="1177982"/>
    <lineage>
        <taxon>Bacteria</taxon>
        <taxon>Pseudomonadati</taxon>
        <taxon>Pseudomonadota</taxon>
        <taxon>Betaproteobacteria</taxon>
        <taxon>Burkholderiales</taxon>
        <taxon>Comamonadaceae</taxon>
        <taxon>Paracidovorax</taxon>
    </lineage>
</organism>
<accession>A0A1I2E5R9</accession>
<sequence length="288" mass="30934">MTTAANQAAHAEKVQLVEAFRTACREWNNADPATDTVQTLVAEGNALYLSARALVEHLERNESHQPPHCYSDCMAAMHSVQHTPTPNLEGLRDRLFDEPLPARHSDGHCYHPALPDTDEDVNIVMLLAAFGVACKLVSMESDSPILHETLLEAGDPDFSAWTPTPPAGDGWKLLALYDTEDGPHALFGRKDHNAAFPKRAAPSMKPSAAAACEVLIAHAEGRIRHRLRGLCPDSIEGAETRDPDCPVCQALSAASPAVAPTDLWPLPAEIQARTAQLPAAKAQEGSAA</sequence>
<dbReference type="STRING" id="1177982.SAMN04489711_106245"/>
<proteinExistence type="predicted"/>
<evidence type="ECO:0000313" key="2">
    <source>
        <dbReference type="Proteomes" id="UP000199119"/>
    </source>
</evidence>
<dbReference type="EMBL" id="FONX01000006">
    <property type="protein sequence ID" value="SFE88185.1"/>
    <property type="molecule type" value="Genomic_DNA"/>
</dbReference>
<reference evidence="2" key="1">
    <citation type="submission" date="2016-10" db="EMBL/GenBank/DDBJ databases">
        <authorList>
            <person name="Varghese N."/>
            <person name="Submissions S."/>
        </authorList>
    </citation>
    <scope>NUCLEOTIDE SEQUENCE [LARGE SCALE GENOMIC DNA]</scope>
    <source>
        <strain evidence="2">DSM 27981</strain>
    </source>
</reference>
<dbReference type="Proteomes" id="UP000199119">
    <property type="component" value="Unassembled WGS sequence"/>
</dbReference>
<dbReference type="OrthoDB" id="6684064at2"/>
<name>A0A1I2E5R9_9BURK</name>
<dbReference type="RefSeq" id="WP_092939607.1">
    <property type="nucleotide sequence ID" value="NZ_FONX01000006.1"/>
</dbReference>
<evidence type="ECO:0000313" key="1">
    <source>
        <dbReference type="EMBL" id="SFE88185.1"/>
    </source>
</evidence>
<gene>
    <name evidence="1" type="ORF">SAMN04489711_106245</name>
</gene>
<dbReference type="AlphaFoldDB" id="A0A1I2E5R9"/>